<evidence type="ECO:0000313" key="2">
    <source>
        <dbReference type="Proteomes" id="UP000683429"/>
    </source>
</evidence>
<reference evidence="1 2" key="1">
    <citation type="submission" date="2021-06" db="EMBL/GenBank/DDBJ databases">
        <title>Whole genome sequence of Paenibacillus sophorae DSM23020 for comparative genomics.</title>
        <authorList>
            <person name="Kim M.-J."/>
            <person name="Lee G."/>
            <person name="Shin J.-H."/>
        </authorList>
    </citation>
    <scope>NUCLEOTIDE SEQUENCE [LARGE SCALE GENOMIC DNA]</scope>
    <source>
        <strain evidence="1 2">DSM 23020</strain>
    </source>
</reference>
<organism evidence="1 2">
    <name type="scientific">Paenibacillus sophorae</name>
    <dbReference type="NCBI Taxonomy" id="1333845"/>
    <lineage>
        <taxon>Bacteria</taxon>
        <taxon>Bacillati</taxon>
        <taxon>Bacillota</taxon>
        <taxon>Bacilli</taxon>
        <taxon>Bacillales</taxon>
        <taxon>Paenibacillaceae</taxon>
        <taxon>Paenibacillus</taxon>
    </lineage>
</organism>
<dbReference type="RefSeq" id="WP_139210604.1">
    <property type="nucleotide sequence ID" value="NZ_CP076607.1"/>
</dbReference>
<keyword evidence="2" id="KW-1185">Reference proteome</keyword>
<evidence type="ECO:0000313" key="1">
    <source>
        <dbReference type="EMBL" id="QWU15287.1"/>
    </source>
</evidence>
<sequence>MICREQDEKFVMIKQYDHGLLAGAWSPGGLRRSTAIRRKRR</sequence>
<dbReference type="EMBL" id="CP076607">
    <property type="protein sequence ID" value="QWU15287.1"/>
    <property type="molecule type" value="Genomic_DNA"/>
</dbReference>
<dbReference type="Proteomes" id="UP000683429">
    <property type="component" value="Chromosome"/>
</dbReference>
<accession>A0ABX8HBL0</accession>
<protein>
    <submittedName>
        <fullName evidence="1">DUF3891 family protein</fullName>
    </submittedName>
</protein>
<gene>
    <name evidence="1" type="ORF">KP014_25955</name>
</gene>
<proteinExistence type="predicted"/>
<name>A0ABX8HBL0_9BACL</name>